<reference evidence="1 2" key="1">
    <citation type="submission" date="2021-06" db="EMBL/GenBank/DDBJ databases">
        <title>Caerostris extrusa draft genome.</title>
        <authorList>
            <person name="Kono N."/>
            <person name="Arakawa K."/>
        </authorList>
    </citation>
    <scope>NUCLEOTIDE SEQUENCE [LARGE SCALE GENOMIC DNA]</scope>
</reference>
<organism evidence="1 2">
    <name type="scientific">Caerostris extrusa</name>
    <name type="common">Bark spider</name>
    <name type="synonym">Caerostris bankana</name>
    <dbReference type="NCBI Taxonomy" id="172846"/>
    <lineage>
        <taxon>Eukaryota</taxon>
        <taxon>Metazoa</taxon>
        <taxon>Ecdysozoa</taxon>
        <taxon>Arthropoda</taxon>
        <taxon>Chelicerata</taxon>
        <taxon>Arachnida</taxon>
        <taxon>Araneae</taxon>
        <taxon>Araneomorphae</taxon>
        <taxon>Entelegynae</taxon>
        <taxon>Araneoidea</taxon>
        <taxon>Araneidae</taxon>
        <taxon>Caerostris</taxon>
    </lineage>
</organism>
<gene>
    <name evidence="1" type="ORF">CEXT_232921</name>
</gene>
<sequence>MNFDNICILKLLVWILGRIVLWSRLVSEMRYVVRCLRSKPRIVLKNGGLKDQDNMWIGAECWGRDSKKTYEEIVSSYLCDQLVSEVRCEVMCMCSKPCTL</sequence>
<name>A0AAV4XEI9_CAEEX</name>
<dbReference type="AlphaFoldDB" id="A0AAV4XEI9"/>
<evidence type="ECO:0000313" key="2">
    <source>
        <dbReference type="Proteomes" id="UP001054945"/>
    </source>
</evidence>
<dbReference type="EMBL" id="BPLR01017612">
    <property type="protein sequence ID" value="GIY93024.1"/>
    <property type="molecule type" value="Genomic_DNA"/>
</dbReference>
<comment type="caution">
    <text evidence="1">The sequence shown here is derived from an EMBL/GenBank/DDBJ whole genome shotgun (WGS) entry which is preliminary data.</text>
</comment>
<keyword evidence="2" id="KW-1185">Reference proteome</keyword>
<dbReference type="Proteomes" id="UP001054945">
    <property type="component" value="Unassembled WGS sequence"/>
</dbReference>
<proteinExistence type="predicted"/>
<accession>A0AAV4XEI9</accession>
<protein>
    <submittedName>
        <fullName evidence="1">Uncharacterized protein</fullName>
    </submittedName>
</protein>
<evidence type="ECO:0000313" key="1">
    <source>
        <dbReference type="EMBL" id="GIY93024.1"/>
    </source>
</evidence>